<dbReference type="EMBL" id="CP138858">
    <property type="protein sequence ID" value="WPJ96944.1"/>
    <property type="molecule type" value="Genomic_DNA"/>
</dbReference>
<evidence type="ECO:0008006" key="3">
    <source>
        <dbReference type="Google" id="ProtNLM"/>
    </source>
</evidence>
<keyword evidence="2" id="KW-1185">Reference proteome</keyword>
<evidence type="ECO:0000313" key="2">
    <source>
        <dbReference type="Proteomes" id="UP001324993"/>
    </source>
</evidence>
<sequence>MVPPSGLDILAARIEQVPQYLQLTWDASLPGHCLLGGIEQVAVTGIGSSEAAAKYLVSLLNRTGVVQAEFLPTAAFYAELPAGCAAKQLVVFTQGLSPNAQIAIAGREHFAGLTLVTSSTVEGQRQAGKVDRAALLERLEREGAMILTHPMEDEFEILPRVIGPICALLAAWQIQQSLSHHGPVVPMQSLLRQVWAAELPDVASLERCAAELLAGTDFYFTNSSSLYAQNLPAKVLETVFCAAPRIRDVFDYAHGPFQADRVRPLNRWIFTSETPAEVDLLTRLQPLLERINPPTIIRSPLAEPFAIFYYERFLNAVVLRAANLAGHDLVNWPGKSEDGEGYALAHAYGSGTAEL</sequence>
<protein>
    <recommendedName>
        <fullName evidence="3">SIS domain-containing protein</fullName>
    </recommendedName>
</protein>
<gene>
    <name evidence="1" type="ORF">SH580_04385</name>
</gene>
<accession>A0ABZ0RL53</accession>
<evidence type="ECO:0000313" key="1">
    <source>
        <dbReference type="EMBL" id="WPJ96944.1"/>
    </source>
</evidence>
<dbReference type="RefSeq" id="WP_319833801.1">
    <property type="nucleotide sequence ID" value="NZ_CP138858.1"/>
</dbReference>
<name>A0ABZ0RL53_9BACT</name>
<dbReference type="Proteomes" id="UP001324993">
    <property type="component" value="Chromosome"/>
</dbReference>
<organism evidence="1 2">
    <name type="scientific">Coraliomargarita algicola</name>
    <dbReference type="NCBI Taxonomy" id="3092156"/>
    <lineage>
        <taxon>Bacteria</taxon>
        <taxon>Pseudomonadati</taxon>
        <taxon>Verrucomicrobiota</taxon>
        <taxon>Opitutia</taxon>
        <taxon>Puniceicoccales</taxon>
        <taxon>Coraliomargaritaceae</taxon>
        <taxon>Coraliomargarita</taxon>
    </lineage>
</organism>
<proteinExistence type="predicted"/>
<reference evidence="1 2" key="1">
    <citation type="submission" date="2023-11" db="EMBL/GenBank/DDBJ databases">
        <title>Coraliomargarita sp. nov., isolated from marine algae.</title>
        <authorList>
            <person name="Lee J.K."/>
            <person name="Baek J.H."/>
            <person name="Kim J.M."/>
            <person name="Choi D.G."/>
            <person name="Jeon C.O."/>
        </authorList>
    </citation>
    <scope>NUCLEOTIDE SEQUENCE [LARGE SCALE GENOMIC DNA]</scope>
    <source>
        <strain evidence="1 2">J2-16</strain>
    </source>
</reference>